<evidence type="ECO:0000256" key="5">
    <source>
        <dbReference type="SAM" id="Phobius"/>
    </source>
</evidence>
<dbReference type="GO" id="GO:0022857">
    <property type="term" value="F:transmembrane transporter activity"/>
    <property type="evidence" value="ECO:0007669"/>
    <property type="project" value="InterPro"/>
</dbReference>
<dbReference type="Proteomes" id="UP001153954">
    <property type="component" value="Unassembled WGS sequence"/>
</dbReference>
<feature type="transmembrane region" description="Helical" evidence="5">
    <location>
        <begin position="147"/>
        <end position="172"/>
    </location>
</feature>
<evidence type="ECO:0000313" key="7">
    <source>
        <dbReference type="Proteomes" id="UP001153954"/>
    </source>
</evidence>
<proteinExistence type="predicted"/>
<keyword evidence="4 5" id="KW-0472">Membrane</keyword>
<feature type="transmembrane region" description="Helical" evidence="5">
    <location>
        <begin position="275"/>
        <end position="294"/>
    </location>
</feature>
<feature type="transmembrane region" description="Helical" evidence="5">
    <location>
        <begin position="88"/>
        <end position="108"/>
    </location>
</feature>
<feature type="transmembrane region" description="Helical" evidence="5">
    <location>
        <begin position="184"/>
        <end position="209"/>
    </location>
</feature>
<dbReference type="InterPro" id="IPR036259">
    <property type="entry name" value="MFS_trans_sf"/>
</dbReference>
<evidence type="ECO:0000256" key="2">
    <source>
        <dbReference type="ARBA" id="ARBA00022692"/>
    </source>
</evidence>
<evidence type="ECO:0000256" key="4">
    <source>
        <dbReference type="ARBA" id="ARBA00023136"/>
    </source>
</evidence>
<dbReference type="InterPro" id="IPR011701">
    <property type="entry name" value="MFS"/>
</dbReference>
<dbReference type="Gene3D" id="1.20.1250.20">
    <property type="entry name" value="MFS general substrate transporter like domains"/>
    <property type="match status" value="1"/>
</dbReference>
<keyword evidence="2 5" id="KW-0812">Transmembrane</keyword>
<accession>A0AAU9TYQ3</accession>
<keyword evidence="3 5" id="KW-1133">Transmembrane helix</keyword>
<evidence type="ECO:0000313" key="6">
    <source>
        <dbReference type="EMBL" id="CAH2089615.1"/>
    </source>
</evidence>
<reference evidence="6" key="1">
    <citation type="submission" date="2022-03" db="EMBL/GenBank/DDBJ databases">
        <authorList>
            <person name="Tunstrom K."/>
        </authorList>
    </citation>
    <scope>NUCLEOTIDE SEQUENCE</scope>
</reference>
<comment type="caution">
    <text evidence="6">The sequence shown here is derived from an EMBL/GenBank/DDBJ whole genome shotgun (WGS) entry which is preliminary data.</text>
</comment>
<evidence type="ECO:0000256" key="1">
    <source>
        <dbReference type="ARBA" id="ARBA00004141"/>
    </source>
</evidence>
<keyword evidence="7" id="KW-1185">Reference proteome</keyword>
<name>A0AAU9TYQ3_EUPED</name>
<feature type="transmembrane region" description="Helical" evidence="5">
    <location>
        <begin position="368"/>
        <end position="389"/>
    </location>
</feature>
<dbReference type="EMBL" id="CAKOGL010000008">
    <property type="protein sequence ID" value="CAH2089615.1"/>
    <property type="molecule type" value="Genomic_DNA"/>
</dbReference>
<sequence>MPDDNEPRSEDVSLPVSKRSIATTIELPLFLNLLALSLTGPAISNIVLYKTCVHSLNYTVPQCKPFLSPIKTNETALLEKDVEKYSTYVSTVKLVLEYIFPAFLSLFLGAWSDTYGRKPLIVWPLFGASITGMLLVIFSLMDSLGPWWYILTAVPSSLSGGYIAMFTGMYCYVSDTSTPDSTSLRMTMIDATTSLGIVIGSVLCTYFILTIGTTYLLLLAATISVIAYSFSNIWIKESLSGALQGGGSKILDLLLIKEMFNESLKERPNHQRTQIFLICIVSVNVILAYTGPLSVEYLYTRQKLQWSLQEYTTYSSFSTALTLVGGFFGVLVVQKALRLGDIGFSIAVLILIIANNMIKMFAVETWHMYLACAMSIFRGLPGPLMRSYLTKILPVEDVGKVFVLLSTSESICPVLFPLIFNPLYSYTLSTFPGAIYALSSGLVFIAMILLGYVQYFSWLGSSTNYRRLDSVNEEN</sequence>
<feature type="transmembrane region" description="Helical" evidence="5">
    <location>
        <begin position="435"/>
        <end position="458"/>
    </location>
</feature>
<protein>
    <recommendedName>
        <fullName evidence="8">Proton-coupled folate transporter</fullName>
    </recommendedName>
</protein>
<dbReference type="GO" id="GO:0016020">
    <property type="term" value="C:membrane"/>
    <property type="evidence" value="ECO:0007669"/>
    <property type="project" value="UniProtKB-SubCell"/>
</dbReference>
<dbReference type="SUPFAM" id="SSF103473">
    <property type="entry name" value="MFS general substrate transporter"/>
    <property type="match status" value="1"/>
</dbReference>
<feature type="transmembrane region" description="Helical" evidence="5">
    <location>
        <begin position="120"/>
        <end position="141"/>
    </location>
</feature>
<feature type="transmembrane region" description="Helical" evidence="5">
    <location>
        <begin position="401"/>
        <end position="420"/>
    </location>
</feature>
<feature type="transmembrane region" description="Helical" evidence="5">
    <location>
        <begin position="314"/>
        <end position="333"/>
    </location>
</feature>
<feature type="transmembrane region" description="Helical" evidence="5">
    <location>
        <begin position="27"/>
        <end position="49"/>
    </location>
</feature>
<evidence type="ECO:0008006" key="8">
    <source>
        <dbReference type="Google" id="ProtNLM"/>
    </source>
</evidence>
<evidence type="ECO:0000256" key="3">
    <source>
        <dbReference type="ARBA" id="ARBA00022989"/>
    </source>
</evidence>
<gene>
    <name evidence="6" type="ORF">EEDITHA_LOCUS5650</name>
</gene>
<dbReference type="PANTHER" id="PTHR23507:SF39">
    <property type="entry name" value="GH23453P-RELATED"/>
    <property type="match status" value="1"/>
</dbReference>
<organism evidence="6 7">
    <name type="scientific">Euphydryas editha</name>
    <name type="common">Edith's checkerspot</name>
    <dbReference type="NCBI Taxonomy" id="104508"/>
    <lineage>
        <taxon>Eukaryota</taxon>
        <taxon>Metazoa</taxon>
        <taxon>Ecdysozoa</taxon>
        <taxon>Arthropoda</taxon>
        <taxon>Hexapoda</taxon>
        <taxon>Insecta</taxon>
        <taxon>Pterygota</taxon>
        <taxon>Neoptera</taxon>
        <taxon>Endopterygota</taxon>
        <taxon>Lepidoptera</taxon>
        <taxon>Glossata</taxon>
        <taxon>Ditrysia</taxon>
        <taxon>Papilionoidea</taxon>
        <taxon>Nymphalidae</taxon>
        <taxon>Nymphalinae</taxon>
        <taxon>Euphydryas</taxon>
    </lineage>
</organism>
<comment type="subcellular location">
    <subcellularLocation>
        <location evidence="1">Membrane</location>
        <topology evidence="1">Multi-pass membrane protein</topology>
    </subcellularLocation>
</comment>
<dbReference type="AlphaFoldDB" id="A0AAU9TYQ3"/>
<dbReference type="PANTHER" id="PTHR23507">
    <property type="entry name" value="ZGC:174356"/>
    <property type="match status" value="1"/>
</dbReference>
<feature type="transmembrane region" description="Helical" evidence="5">
    <location>
        <begin position="342"/>
        <end position="362"/>
    </location>
</feature>
<dbReference type="Pfam" id="PF07690">
    <property type="entry name" value="MFS_1"/>
    <property type="match status" value="1"/>
</dbReference>